<accession>C7NSD3</accession>
<dbReference type="GO" id="GO:0015833">
    <property type="term" value="P:peptide transport"/>
    <property type="evidence" value="ECO:0007669"/>
    <property type="project" value="TreeGrafter"/>
</dbReference>
<dbReference type="Gene3D" id="3.40.190.10">
    <property type="entry name" value="Periplasmic binding protein-like II"/>
    <property type="match status" value="1"/>
</dbReference>
<dbReference type="KEGG" id="hut:Huta_1850"/>
<evidence type="ECO:0000256" key="4">
    <source>
        <dbReference type="SAM" id="MobiDB-lite"/>
    </source>
</evidence>
<sequence length="672" mass="75229">MSDKKSQGNVDRRRFMQTVGAGAVAAGVAGCSQSDTTDTEGPADTTEGPDTPPQGGTLTMSLPSSPPSVNVLNTSSSYATAIMDFIWEYGTFLDWTTFEVKPWVYTDWTMENTEGEDPNPDVYFNVRDGLTWSDGEDFTVSDVIFTYEYLLEQEPGKYTSDLKAIDSVEEASGDWDVHLSMNQVVGTYALNQLQLPLLPEHVWSDVDDYTEYQPGQQVDSGGPVGLGMAELTQYEPDTSIELTFRDPDEYQLGQLDWLAEHDTFVQGGPFLDELRYLVYSSESAYVQDFFNDEIDAIYNTLPTGEIQKAREEDRQLVRGGDTGYGFFMFNLRRTPFDDAAFRQALEFLWDDIQWVRTLNQNYVLEGDFIMPPAYEAVRPETETGAEILEDPATNAFEFRGDGEGEPDLETVRSFLTEGQLVTGESGTFAGKDYPGSLTGVTASQSAPRHDYSFGEVTSSVLQDVDGVDQEIRVNGQTITEIRGEPLTYISYPPELVPELTEMDQVYVKNMQELGIPIKRETVGFNALLPRLYAQEDFDVTHLGWGNTSPLGVSSLYNLFHSDNADDHSVVEEGSEQENDQRQLNNNTGYGLFDHAGADDLIDQARRTIDPEERNALVRQAVERIYLDSPYMVYQYSKVFWPLHQRFSGAIENIPGVGGPALTTQMLNIYENE</sequence>
<dbReference type="SUPFAM" id="SSF53850">
    <property type="entry name" value="Periplasmic binding protein-like II"/>
    <property type="match status" value="1"/>
</dbReference>
<dbReference type="STRING" id="519442.Huta_1850"/>
<comment type="similarity">
    <text evidence="1">Belongs to the bacterial solute-binding protein 5 family.</text>
</comment>
<dbReference type="CDD" id="cd00995">
    <property type="entry name" value="PBP2_NikA_DppA_OppA_like"/>
    <property type="match status" value="1"/>
</dbReference>
<evidence type="ECO:0000259" key="5">
    <source>
        <dbReference type="Pfam" id="PF00496"/>
    </source>
</evidence>
<dbReference type="AlphaFoldDB" id="C7NSD3"/>
<dbReference type="InterPro" id="IPR030678">
    <property type="entry name" value="Peptide/Ni-bd"/>
</dbReference>
<dbReference type="OrthoDB" id="233597at2157"/>
<dbReference type="GO" id="GO:0043190">
    <property type="term" value="C:ATP-binding cassette (ABC) transporter complex"/>
    <property type="evidence" value="ECO:0007669"/>
    <property type="project" value="InterPro"/>
</dbReference>
<dbReference type="PANTHER" id="PTHR30290:SF9">
    <property type="entry name" value="OLIGOPEPTIDE-BINDING PROTEIN APPA"/>
    <property type="match status" value="1"/>
</dbReference>
<reference evidence="6 7" key="1">
    <citation type="journal article" date="2009" name="Stand. Genomic Sci.">
        <title>Complete genome sequence of Halorhabdus utahensis type strain (AX-2).</title>
        <authorList>
            <person name="Anderson I."/>
            <person name="Tindall B.J."/>
            <person name="Pomrenke H."/>
            <person name="Goker M."/>
            <person name="Lapidus A."/>
            <person name="Nolan M."/>
            <person name="Copeland A."/>
            <person name="Glavina Del Rio T."/>
            <person name="Chen F."/>
            <person name="Tice H."/>
            <person name="Cheng J.F."/>
            <person name="Lucas S."/>
            <person name="Chertkov O."/>
            <person name="Bruce D."/>
            <person name="Brettin T."/>
            <person name="Detter J.C."/>
            <person name="Han C."/>
            <person name="Goodwin L."/>
            <person name="Land M."/>
            <person name="Hauser L."/>
            <person name="Chang Y.J."/>
            <person name="Jeffries C.D."/>
            <person name="Pitluck S."/>
            <person name="Pati A."/>
            <person name="Mavromatis K."/>
            <person name="Ivanova N."/>
            <person name="Ovchinnikova G."/>
            <person name="Chen A."/>
            <person name="Palaniappan K."/>
            <person name="Chain P."/>
            <person name="Rohde M."/>
            <person name="Bristow J."/>
            <person name="Eisen J.A."/>
            <person name="Markowitz V."/>
            <person name="Hugenholtz P."/>
            <person name="Kyrpides N.C."/>
            <person name="Klenk H.P."/>
        </authorList>
    </citation>
    <scope>NUCLEOTIDE SEQUENCE [LARGE SCALE GENOMIC DNA]</scope>
    <source>
        <strain evidence="7">DSM 12940 / JCM 11049 / AX-2</strain>
    </source>
</reference>
<dbReference type="InterPro" id="IPR000914">
    <property type="entry name" value="SBP_5_dom"/>
</dbReference>
<organism evidence="6 7">
    <name type="scientific">Halorhabdus utahensis (strain DSM 12940 / JCM 11049 / AX-2)</name>
    <dbReference type="NCBI Taxonomy" id="519442"/>
    <lineage>
        <taxon>Archaea</taxon>
        <taxon>Methanobacteriati</taxon>
        <taxon>Methanobacteriota</taxon>
        <taxon>Stenosarchaea group</taxon>
        <taxon>Halobacteria</taxon>
        <taxon>Halobacteriales</taxon>
        <taxon>Haloarculaceae</taxon>
        <taxon>Halorhabdus</taxon>
    </lineage>
</organism>
<dbReference type="Proteomes" id="UP000002071">
    <property type="component" value="Chromosome"/>
</dbReference>
<evidence type="ECO:0000256" key="3">
    <source>
        <dbReference type="ARBA" id="ARBA00022729"/>
    </source>
</evidence>
<evidence type="ECO:0000256" key="2">
    <source>
        <dbReference type="ARBA" id="ARBA00022448"/>
    </source>
</evidence>
<keyword evidence="3" id="KW-0732">Signal</keyword>
<keyword evidence="2" id="KW-0813">Transport</keyword>
<dbReference type="GeneID" id="8384141"/>
<keyword evidence="7" id="KW-1185">Reference proteome</keyword>
<dbReference type="HOGENOM" id="CLU_420720_0_0_2"/>
<gene>
    <name evidence="6" type="ordered locus">Huta_1850</name>
</gene>
<name>C7NSD3_HALUD</name>
<dbReference type="EMBL" id="CP001687">
    <property type="protein sequence ID" value="ACV12020.1"/>
    <property type="molecule type" value="Genomic_DNA"/>
</dbReference>
<dbReference type="NCBIfam" id="TIGR01409">
    <property type="entry name" value="TAT_signal_seq"/>
    <property type="match status" value="1"/>
</dbReference>
<dbReference type="PROSITE" id="PS51257">
    <property type="entry name" value="PROKAR_LIPOPROTEIN"/>
    <property type="match status" value="1"/>
</dbReference>
<dbReference type="GO" id="GO:0042597">
    <property type="term" value="C:periplasmic space"/>
    <property type="evidence" value="ECO:0007669"/>
    <property type="project" value="UniProtKB-ARBA"/>
</dbReference>
<dbReference type="Gene3D" id="3.10.105.10">
    <property type="entry name" value="Dipeptide-binding Protein, Domain 3"/>
    <property type="match status" value="1"/>
</dbReference>
<dbReference type="InterPro" id="IPR039424">
    <property type="entry name" value="SBP_5"/>
</dbReference>
<evidence type="ECO:0000313" key="7">
    <source>
        <dbReference type="Proteomes" id="UP000002071"/>
    </source>
</evidence>
<proteinExistence type="inferred from homology"/>
<feature type="domain" description="Solute-binding protein family 5" evidence="5">
    <location>
        <begin position="99"/>
        <end position="564"/>
    </location>
</feature>
<evidence type="ECO:0000313" key="6">
    <source>
        <dbReference type="EMBL" id="ACV12020.1"/>
    </source>
</evidence>
<dbReference type="RefSeq" id="WP_015789592.1">
    <property type="nucleotide sequence ID" value="NC_013158.1"/>
</dbReference>
<evidence type="ECO:0000256" key="1">
    <source>
        <dbReference type="ARBA" id="ARBA00005695"/>
    </source>
</evidence>
<dbReference type="PANTHER" id="PTHR30290">
    <property type="entry name" value="PERIPLASMIC BINDING COMPONENT OF ABC TRANSPORTER"/>
    <property type="match status" value="1"/>
</dbReference>
<dbReference type="GO" id="GO:1904680">
    <property type="term" value="F:peptide transmembrane transporter activity"/>
    <property type="evidence" value="ECO:0007669"/>
    <property type="project" value="TreeGrafter"/>
</dbReference>
<dbReference type="PROSITE" id="PS51318">
    <property type="entry name" value="TAT"/>
    <property type="match status" value="1"/>
</dbReference>
<dbReference type="Pfam" id="PF00496">
    <property type="entry name" value="SBP_bac_5"/>
    <property type="match status" value="1"/>
</dbReference>
<dbReference type="InterPro" id="IPR019546">
    <property type="entry name" value="TAT_signal_bac_arc"/>
</dbReference>
<feature type="region of interest" description="Disordered" evidence="4">
    <location>
        <begin position="26"/>
        <end position="66"/>
    </location>
</feature>
<dbReference type="PIRSF" id="PIRSF002741">
    <property type="entry name" value="MppA"/>
    <property type="match status" value="1"/>
</dbReference>
<dbReference type="eggNOG" id="arCOG01534">
    <property type="taxonomic scope" value="Archaea"/>
</dbReference>
<protein>
    <submittedName>
        <fullName evidence="6">Extracellular solute-binding protein family 5</fullName>
    </submittedName>
</protein>
<dbReference type="InterPro" id="IPR006311">
    <property type="entry name" value="TAT_signal"/>
</dbReference>